<proteinExistence type="predicted"/>
<keyword evidence="2" id="KW-0812">Transmembrane</keyword>
<evidence type="ECO:0000256" key="2">
    <source>
        <dbReference type="SAM" id="Phobius"/>
    </source>
</evidence>
<gene>
    <name evidence="4" type="ORF">NEOLI_004456</name>
</gene>
<feature type="transmembrane region" description="Helical" evidence="2">
    <location>
        <begin position="103"/>
        <end position="128"/>
    </location>
</feature>
<keyword evidence="2" id="KW-0472">Membrane</keyword>
<feature type="transmembrane region" description="Helical" evidence="2">
    <location>
        <begin position="77"/>
        <end position="97"/>
    </location>
</feature>
<protein>
    <submittedName>
        <fullName evidence="4">Uncharacterized protein</fullName>
    </submittedName>
</protein>
<accession>A0A1U7LLF4</accession>
<dbReference type="EMBL" id="LXFE01001530">
    <property type="protein sequence ID" value="OLL23496.1"/>
    <property type="molecule type" value="Genomic_DNA"/>
</dbReference>
<feature type="compositionally biased region" description="Polar residues" evidence="1">
    <location>
        <begin position="168"/>
        <end position="178"/>
    </location>
</feature>
<sequence>MRRTTRIRHSHLLSVLLPIVFAFESSSNTRYVAGLRAPDTDPLHQDHQRQLLFRFILLLFSPAWFLIRTLFYILRPLIIFVELMFKYIIIRPISFSFDAIARLYAVYIFFGMAAIIGIGFGLVSALIYRAISVWTSSPQEYEEVPYSIPILDDRPVQNSFEDRRRPPSAQTYRQSSCSVIHEDPDEEDNFSQPASESDYPNHGIGISVSGNTMLYKSGNPTKLAPENPKQRWQKMPL</sequence>
<dbReference type="Proteomes" id="UP000186594">
    <property type="component" value="Unassembled WGS sequence"/>
</dbReference>
<evidence type="ECO:0000313" key="5">
    <source>
        <dbReference type="Proteomes" id="UP000186594"/>
    </source>
</evidence>
<keyword evidence="5" id="KW-1185">Reference proteome</keyword>
<feature type="signal peptide" evidence="3">
    <location>
        <begin position="1"/>
        <end position="22"/>
    </location>
</feature>
<feature type="chain" id="PRO_5012707875" evidence="3">
    <location>
        <begin position="23"/>
        <end position="237"/>
    </location>
</feature>
<keyword evidence="2" id="KW-1133">Transmembrane helix</keyword>
<evidence type="ECO:0000313" key="4">
    <source>
        <dbReference type="EMBL" id="OLL23496.1"/>
    </source>
</evidence>
<evidence type="ECO:0000256" key="3">
    <source>
        <dbReference type="SAM" id="SignalP"/>
    </source>
</evidence>
<feature type="region of interest" description="Disordered" evidence="1">
    <location>
        <begin position="159"/>
        <end position="237"/>
    </location>
</feature>
<organism evidence="4 5">
    <name type="scientific">Neolecta irregularis (strain DAH-3)</name>
    <dbReference type="NCBI Taxonomy" id="1198029"/>
    <lineage>
        <taxon>Eukaryota</taxon>
        <taxon>Fungi</taxon>
        <taxon>Dikarya</taxon>
        <taxon>Ascomycota</taxon>
        <taxon>Taphrinomycotina</taxon>
        <taxon>Neolectales</taxon>
        <taxon>Neolectaceae</taxon>
        <taxon>Neolecta</taxon>
    </lineage>
</organism>
<reference evidence="4 5" key="1">
    <citation type="submission" date="2016-04" db="EMBL/GenBank/DDBJ databases">
        <title>Evolutionary innovation and constraint leading to complex multicellularity in the Ascomycota.</title>
        <authorList>
            <person name="Cisse O."/>
            <person name="Nguyen A."/>
            <person name="Hewitt D.A."/>
            <person name="Jedd G."/>
            <person name="Stajich J.E."/>
        </authorList>
    </citation>
    <scope>NUCLEOTIDE SEQUENCE [LARGE SCALE GENOMIC DNA]</scope>
    <source>
        <strain evidence="4 5">DAH-3</strain>
    </source>
</reference>
<keyword evidence="3" id="KW-0732">Signal</keyword>
<dbReference type="AlphaFoldDB" id="A0A1U7LLF4"/>
<feature type="transmembrane region" description="Helical" evidence="2">
    <location>
        <begin position="51"/>
        <end position="70"/>
    </location>
</feature>
<comment type="caution">
    <text evidence="4">The sequence shown here is derived from an EMBL/GenBank/DDBJ whole genome shotgun (WGS) entry which is preliminary data.</text>
</comment>
<feature type="compositionally biased region" description="Polar residues" evidence="1">
    <location>
        <begin position="208"/>
        <end position="220"/>
    </location>
</feature>
<evidence type="ECO:0000256" key="1">
    <source>
        <dbReference type="SAM" id="MobiDB-lite"/>
    </source>
</evidence>
<name>A0A1U7LLF4_NEOID</name>